<dbReference type="Proteomes" id="UP000542776">
    <property type="component" value="Unassembled WGS sequence"/>
</dbReference>
<gene>
    <name evidence="2" type="ORF">GGR04_003745</name>
</gene>
<dbReference type="AlphaFoldDB" id="A0A7W6H789"/>
<accession>A0A7W6H789</accession>
<evidence type="ECO:0000313" key="2">
    <source>
        <dbReference type="EMBL" id="MBB3999873.1"/>
    </source>
</evidence>
<comment type="caution">
    <text evidence="2">The sequence shown here is derived from an EMBL/GenBank/DDBJ whole genome shotgun (WGS) entry which is preliminary data.</text>
</comment>
<proteinExistence type="predicted"/>
<feature type="transmembrane region" description="Helical" evidence="1">
    <location>
        <begin position="31"/>
        <end position="49"/>
    </location>
</feature>
<name>A0A7W6H789_9HYPH</name>
<organism evidence="2 3">
    <name type="scientific">Aureimonas pseudogalii</name>
    <dbReference type="NCBI Taxonomy" id="1744844"/>
    <lineage>
        <taxon>Bacteria</taxon>
        <taxon>Pseudomonadati</taxon>
        <taxon>Pseudomonadota</taxon>
        <taxon>Alphaproteobacteria</taxon>
        <taxon>Hyphomicrobiales</taxon>
        <taxon>Aurantimonadaceae</taxon>
        <taxon>Aureimonas</taxon>
    </lineage>
</organism>
<keyword evidence="1" id="KW-0472">Membrane</keyword>
<keyword evidence="3" id="KW-1185">Reference proteome</keyword>
<evidence type="ECO:0000256" key="1">
    <source>
        <dbReference type="SAM" id="Phobius"/>
    </source>
</evidence>
<keyword evidence="1" id="KW-0812">Transmembrane</keyword>
<sequence>MTPASMMAKPMGAKLDPETSTSATLVQGIRMGTYVTTLLLGGVVAMLSMM</sequence>
<dbReference type="EMBL" id="JACIEK010000013">
    <property type="protein sequence ID" value="MBB3999873.1"/>
    <property type="molecule type" value="Genomic_DNA"/>
</dbReference>
<keyword evidence="1" id="KW-1133">Transmembrane helix</keyword>
<reference evidence="2 3" key="1">
    <citation type="submission" date="2020-08" db="EMBL/GenBank/DDBJ databases">
        <title>Genomic Encyclopedia of Type Strains, Phase IV (KMG-IV): sequencing the most valuable type-strain genomes for metagenomic binning, comparative biology and taxonomic classification.</title>
        <authorList>
            <person name="Goeker M."/>
        </authorList>
    </citation>
    <scope>NUCLEOTIDE SEQUENCE [LARGE SCALE GENOMIC DNA]</scope>
    <source>
        <strain evidence="2 3">DSM 102238</strain>
    </source>
</reference>
<protein>
    <submittedName>
        <fullName evidence="2">Uncharacterized protein</fullName>
    </submittedName>
</protein>
<evidence type="ECO:0000313" key="3">
    <source>
        <dbReference type="Proteomes" id="UP000542776"/>
    </source>
</evidence>